<proteinExistence type="predicted"/>
<comment type="caution">
    <text evidence="1">The sequence shown here is derived from an EMBL/GenBank/DDBJ whole genome shotgun (WGS) entry which is preliminary data.</text>
</comment>
<organism evidence="1">
    <name type="scientific">Tanacetum cinerariifolium</name>
    <name type="common">Dalmatian daisy</name>
    <name type="synonym">Chrysanthemum cinerariifolium</name>
    <dbReference type="NCBI Taxonomy" id="118510"/>
    <lineage>
        <taxon>Eukaryota</taxon>
        <taxon>Viridiplantae</taxon>
        <taxon>Streptophyta</taxon>
        <taxon>Embryophyta</taxon>
        <taxon>Tracheophyta</taxon>
        <taxon>Spermatophyta</taxon>
        <taxon>Magnoliopsida</taxon>
        <taxon>eudicotyledons</taxon>
        <taxon>Gunneridae</taxon>
        <taxon>Pentapetalae</taxon>
        <taxon>asterids</taxon>
        <taxon>campanulids</taxon>
        <taxon>Asterales</taxon>
        <taxon>Asteraceae</taxon>
        <taxon>Asteroideae</taxon>
        <taxon>Anthemideae</taxon>
        <taxon>Anthemidinae</taxon>
        <taxon>Tanacetum</taxon>
    </lineage>
</organism>
<sequence>MRLLKTELQQFNNHNSSAKPMNTPSKEDLDNLFGLMFEKYFGKKSSDTHINFAAQPTKFHEDLPSTSLISVKEHEAPPIETISDEQTSPISLIEADEFHQEDSLILMAIHNQVIGDPSKLVMTRQRLHTDSEVCMYALIVSTIEPINIKEAMADHSCIESMQDELNQFERLQVWELVPRPEGKNIIALKWL</sequence>
<gene>
    <name evidence="1" type="ORF">Tci_619185</name>
</gene>
<name>A0A699JQG7_TANCI</name>
<reference evidence="1" key="1">
    <citation type="journal article" date="2019" name="Sci. Rep.">
        <title>Draft genome of Tanacetum cinerariifolium, the natural source of mosquito coil.</title>
        <authorList>
            <person name="Yamashiro T."/>
            <person name="Shiraishi A."/>
            <person name="Satake H."/>
            <person name="Nakayama K."/>
        </authorList>
    </citation>
    <scope>NUCLEOTIDE SEQUENCE</scope>
</reference>
<dbReference type="AlphaFoldDB" id="A0A699JQG7"/>
<evidence type="ECO:0000313" key="1">
    <source>
        <dbReference type="EMBL" id="GFA47213.1"/>
    </source>
</evidence>
<dbReference type="EMBL" id="BKCJ010430027">
    <property type="protein sequence ID" value="GFA47213.1"/>
    <property type="molecule type" value="Genomic_DNA"/>
</dbReference>
<accession>A0A699JQG7</accession>
<protein>
    <submittedName>
        <fullName evidence="1">Gag-Pol polyprotein</fullName>
    </submittedName>
</protein>